<feature type="region of interest" description="Disordered" evidence="2">
    <location>
        <begin position="1185"/>
        <end position="1223"/>
    </location>
</feature>
<feature type="coiled-coil region" evidence="1">
    <location>
        <begin position="1402"/>
        <end position="1458"/>
    </location>
</feature>
<evidence type="ECO:0000313" key="5">
    <source>
        <dbReference type="EMBL" id="VUX64811.1"/>
    </source>
</evidence>
<accession>A0A564WQS5</accession>
<evidence type="ECO:0000256" key="3">
    <source>
        <dbReference type="SAM" id="SignalP"/>
    </source>
</evidence>
<dbReference type="InterPro" id="IPR013783">
    <property type="entry name" value="Ig-like_fold"/>
</dbReference>
<evidence type="ECO:0000259" key="4">
    <source>
        <dbReference type="SMART" id="SM00060"/>
    </source>
</evidence>
<dbReference type="CDD" id="cd00063">
    <property type="entry name" value="FN3"/>
    <property type="match status" value="1"/>
</dbReference>
<keyword evidence="3" id="KW-0732">Signal</keyword>
<evidence type="ECO:0000256" key="2">
    <source>
        <dbReference type="SAM" id="MobiDB-lite"/>
    </source>
</evidence>
<feature type="chain" id="PRO_5039014504" evidence="3">
    <location>
        <begin position="26"/>
        <end position="1769"/>
    </location>
</feature>
<name>A0A564WQS5_9FIRM</name>
<keyword evidence="1" id="KW-0175">Coiled coil</keyword>
<dbReference type="SMART" id="SM00060">
    <property type="entry name" value="FN3"/>
    <property type="match status" value="3"/>
</dbReference>
<dbReference type="SUPFAM" id="SSF49265">
    <property type="entry name" value="Fibronectin type III"/>
    <property type="match status" value="1"/>
</dbReference>
<evidence type="ECO:0000313" key="6">
    <source>
        <dbReference type="Proteomes" id="UP000366766"/>
    </source>
</evidence>
<dbReference type="InterPro" id="IPR036116">
    <property type="entry name" value="FN3_sf"/>
</dbReference>
<feature type="domain" description="Fibronectin type-III" evidence="4">
    <location>
        <begin position="1680"/>
        <end position="1755"/>
    </location>
</feature>
<feature type="signal peptide" evidence="3">
    <location>
        <begin position="1"/>
        <end position="25"/>
    </location>
</feature>
<proteinExistence type="predicted"/>
<dbReference type="Gene3D" id="2.60.40.10">
    <property type="entry name" value="Immunoglobulins"/>
    <property type="match status" value="3"/>
</dbReference>
<protein>
    <submittedName>
        <fullName evidence="5">Fibronectin type III domain protein</fullName>
    </submittedName>
</protein>
<gene>
    <name evidence="5" type="ORF">BWLFYP14_01668</name>
</gene>
<dbReference type="EMBL" id="CABHOF010000037">
    <property type="protein sequence ID" value="VUX64811.1"/>
    <property type="molecule type" value="Genomic_DNA"/>
</dbReference>
<feature type="domain" description="Fibronectin type-III" evidence="4">
    <location>
        <begin position="1585"/>
        <end position="1665"/>
    </location>
</feature>
<dbReference type="InterPro" id="IPR003961">
    <property type="entry name" value="FN3_dom"/>
</dbReference>
<evidence type="ECO:0000256" key="1">
    <source>
        <dbReference type="SAM" id="Coils"/>
    </source>
</evidence>
<reference evidence="5 6" key="1">
    <citation type="submission" date="2019-07" db="EMBL/GenBank/DDBJ databases">
        <authorList>
            <person name="Chang H.-W."/>
            <person name="Raman A."/>
            <person name="Venkatesh S."/>
            <person name="Gehrig J."/>
        </authorList>
    </citation>
    <scope>NUCLEOTIDE SEQUENCE [LARGE SCALE GENOMIC DNA]</scope>
    <source>
        <strain evidence="5">Blautia_wexlerae_LFYP_14</strain>
    </source>
</reference>
<dbReference type="Proteomes" id="UP000366766">
    <property type="component" value="Unassembled WGS sequence"/>
</dbReference>
<feature type="domain" description="Fibronectin type-III" evidence="4">
    <location>
        <begin position="1492"/>
        <end position="1567"/>
    </location>
</feature>
<keyword evidence="6" id="KW-1185">Reference proteome</keyword>
<sequence>MKKKKKEKKILYQLIFSAFLLFSNAYLVKANSDILSQDSTGKYCINTEQDYYNFIENIQNYNNKTVILCNDIDISDVPEATSSFGGILNGKGHTITYASKEAKENIAVFPFRINDNGIVENINVQIDESYAYNSETDEFQTVFSRCDGIAKGITIKGNVTCIYDDEDTDVYIGAIEGNGTLMDSSIAITYDLQSEKTIEEIADDIVDNDLSFEFCQLGTINTGITYQNCIGYGQYSEAIKSLADELEPKIKDNTWGYLCVSFTRKSFFSTSASATNCYYDKENMPDIKIMSEYITNRDNNKEFPNYADFGKTTSEMKNQGTYEGFDFNKKWTISPEDNNGYPYYNPQTEEITLKVQASTEPKVWSTSVPRDYNRFVDYAKNYHFPYQVDIIDGEKKNIYDDGNNNVVNVIGVKFTDLTDEQQSIIEKYGIEVVLPSDDVKKDIKSATIDTSFLGERPLSVEWINMPILKFKDGKEEQAEEDGYSFKVEVVDGTGEVVDNGAKGNSSNPSHWPSYYEKAKKACNIIMNYCQNKNAFGSKESPSYENTDIWAIFTAARCGYIPYGDTNYFDKWFANTKEYLQLLKNQGTDVSQWKTTELSKLILAIEAIGYDPRDISSVDLLSAVGSRKSTELTYTTVYAINAIKAGGYTADTFKDTEINQWAHDTAKALSNAEDKIFANADNTIGWQPLIFWYKKPGYNDVTEAVDKALHKLPAIAQRSTGSFCTPGFETGCMSYGNNAWNDAQAMLFAGTFGVNVLDSSSGYTKNGNNILDAFFDLVDVDGVLDGSIHGFTNYDVPQIARGLDAFIRQYENTASFWEFTDVKVPTKSVNDMILALNDNSTKEEIEAARNAYNALDEKHKAIFNKDTLRKLLAAENGKGDSITKVIAAIDALPAADKLTLEDKDAVVKARNLYDALDDEAKSVISNYSKLTEAEARIKELEKGQTQKEKDKAAAEKVVAAINALPSSDALTLDPYVLQLLDNIQAEYNALTEAQKALVTNYSTLQYLRNLIPDLKAAAAVVDKIKAIGEVTSDNYQKKQALVIEARTAYDALTADQKKRVTNYAELEKAELFIRRQSTDAKVGYVISFIDELNITTSSTGALSDGPLKLTEKNNNVPTEKIWNSWKDYVANARVLYNTLDDQQKAQVTNLSSLEKAEGYLYQLKSDALKAMLKALPDAETVRAYEAPQPTTVPAAQEAVQSEELPAQEVPAEGSDFSDGSADAFTSDISEQPAAQMDIQSSEDIADVSNEETPDSVIADEAEVPDADFSTEEEIPAAGDTAKRALTETELKQIAAAKNAYDQLTETEETKFRSENTALVENMEKLIAMALTYEKGQNEYQQLFADEAALIYATVKDHPVDRDSYPQVKAFLDRYAKDYQGQENAMAGLKVKVGNQEMTFAEVIAALTAQADKAGKDISDAQQADDWISNLPTAVTKENIAGVEAELAALQKLIDSMSAEGKSYMWNAKQLELIKTIVADYHIELAGKQDAFKADMPANLQTKALNYKTIQVSWSSVDNADGYIVYRRTETGSWKKIADQVTDIFYKDQKAVTGRVYYYTVRAYSYTWGGKTVSSYNKDGVIGKATLGKVKIATAASENYNTIRVTWNKVFGANGYRVYRSTSKNGKYTSIGSTAKNSAVTFLDKKAVTGTTYYYKVRAYRNVNGKKVYGSYSIAVKGKAVLSAPSLSVGSTSKTAVLEWSRVKAADGYQVYASASKNGKYTRIKTTKGTGMTEEKLATGKTRYYKVRAYRKVNGKTVYGSFSKVKKVVIK</sequence>
<organism evidence="5 6">
    <name type="scientific">Blautia wexlerae</name>
    <dbReference type="NCBI Taxonomy" id="418240"/>
    <lineage>
        <taxon>Bacteria</taxon>
        <taxon>Bacillati</taxon>
        <taxon>Bacillota</taxon>
        <taxon>Clostridia</taxon>
        <taxon>Lachnospirales</taxon>
        <taxon>Lachnospiraceae</taxon>
        <taxon>Blautia</taxon>
    </lineage>
</organism>